<keyword evidence="9" id="KW-0472">Membrane</keyword>
<evidence type="ECO:0000256" key="5">
    <source>
        <dbReference type="ARBA" id="ARBA00022692"/>
    </source>
</evidence>
<dbReference type="InterPro" id="IPR050515">
    <property type="entry name" value="Beta-lactam/transpept"/>
</dbReference>
<keyword evidence="5" id="KW-0812">Transmembrane</keyword>
<keyword evidence="4" id="KW-1003">Cell membrane</keyword>
<evidence type="ECO:0000259" key="12">
    <source>
        <dbReference type="Pfam" id="PF00905"/>
    </source>
</evidence>
<gene>
    <name evidence="14" type="ORF">KR50_26760</name>
</gene>
<comment type="similarity">
    <text evidence="3">Belongs to the transpeptidase family.</text>
</comment>
<protein>
    <recommendedName>
        <fullName evidence="16">Serine-type D-Ala-D-Ala carboxypeptidase</fullName>
    </recommendedName>
</protein>
<evidence type="ECO:0000256" key="8">
    <source>
        <dbReference type="ARBA" id="ARBA00022989"/>
    </source>
</evidence>
<dbReference type="GO" id="GO:0071555">
    <property type="term" value="P:cell wall organization"/>
    <property type="evidence" value="ECO:0007669"/>
    <property type="project" value="UniProtKB-KW"/>
</dbReference>
<evidence type="ECO:0000256" key="4">
    <source>
        <dbReference type="ARBA" id="ARBA00022475"/>
    </source>
</evidence>
<reference evidence="14 15" key="1">
    <citation type="submission" date="2015-01" db="EMBL/GenBank/DDBJ databases">
        <title>Jeotgalibacillus campisalis genome sequencing.</title>
        <authorList>
            <person name="Goh K.M."/>
            <person name="Chan K.-G."/>
            <person name="Yaakop A.S."/>
            <person name="Ee R."/>
            <person name="Gan H.M."/>
            <person name="Chan C.S."/>
        </authorList>
    </citation>
    <scope>NUCLEOTIDE SEQUENCE [LARGE SCALE GENOMIC DNA]</scope>
    <source>
        <strain evidence="14 15">SF-57</strain>
    </source>
</reference>
<dbReference type="AlphaFoldDB" id="A0A0C2VNJ1"/>
<dbReference type="Gene3D" id="1.10.10.1230">
    <property type="entry name" value="Penicillin-binding protein, N-terminal non-catalytic domain, head sub-domain"/>
    <property type="match status" value="1"/>
</dbReference>
<comment type="subcellular location">
    <subcellularLocation>
        <location evidence="2">Cell membrane</location>
    </subcellularLocation>
    <subcellularLocation>
        <location evidence="1">Membrane</location>
        <topology evidence="1">Single-pass membrane protein</topology>
    </subcellularLocation>
</comment>
<dbReference type="InterPro" id="IPR001460">
    <property type="entry name" value="PCN-bd_Tpept"/>
</dbReference>
<dbReference type="Gene3D" id="3.90.1310.10">
    <property type="entry name" value="Penicillin-binding protein 2a (Domain 2)"/>
    <property type="match status" value="1"/>
</dbReference>
<dbReference type="Pfam" id="PF00905">
    <property type="entry name" value="Transpeptidase"/>
    <property type="match status" value="1"/>
</dbReference>
<dbReference type="Gene3D" id="3.40.710.10">
    <property type="entry name" value="DD-peptidase/beta-lactamase superfamily"/>
    <property type="match status" value="1"/>
</dbReference>
<proteinExistence type="inferred from homology"/>
<keyword evidence="15" id="KW-1185">Reference proteome</keyword>
<evidence type="ECO:0000256" key="3">
    <source>
        <dbReference type="ARBA" id="ARBA00007171"/>
    </source>
</evidence>
<feature type="compositionally biased region" description="Acidic residues" evidence="11">
    <location>
        <begin position="703"/>
        <end position="721"/>
    </location>
</feature>
<dbReference type="PATRIC" id="fig|220754.4.peg.2692"/>
<dbReference type="InterPro" id="IPR012338">
    <property type="entry name" value="Beta-lactam/transpept-like"/>
</dbReference>
<dbReference type="Pfam" id="PF03717">
    <property type="entry name" value="PBP_dimer"/>
    <property type="match status" value="1"/>
</dbReference>
<dbReference type="GO" id="GO:0009252">
    <property type="term" value="P:peptidoglycan biosynthetic process"/>
    <property type="evidence" value="ECO:0007669"/>
    <property type="project" value="UniProtKB-KW"/>
</dbReference>
<keyword evidence="6" id="KW-0133">Cell shape</keyword>
<evidence type="ECO:0000256" key="1">
    <source>
        <dbReference type="ARBA" id="ARBA00004167"/>
    </source>
</evidence>
<keyword evidence="10" id="KW-0961">Cell wall biogenesis/degradation</keyword>
<keyword evidence="8" id="KW-1133">Transmembrane helix</keyword>
<dbReference type="PANTHER" id="PTHR30627:SF2">
    <property type="entry name" value="PEPTIDOGLYCAN D,D-TRANSPEPTIDASE MRDA"/>
    <property type="match status" value="1"/>
</dbReference>
<sequence length="721" mass="80777">MKKNATRTREKKQKKTHVSSRMNVLFFAVFLMFSLLILRLGVLQIVNGENYVRELERTEEVEVNTSVPRGKIFDRNGNIVVDNQPVNAITYTKNQQTSQEEMTMVAKRLADFIELKPKKVTMRDKQDFWVRENPEAAKEKITKEETLLFEEGEISQTKYDELIRERITEEELDAITAAELEVLAIYREMQSGYNLSPQIIKNDNVTDEEFAAVSEHLDSLPGVNTTVDWTRQYAYGDVFSSVLGSVKSIPENKIDYYLARDYTRNDRVGTSYLELQYEDILQGQKSKVKTITDKAGNVIDSQTVHEGERGKDLVLSIDMELQREIEKIVGDYVTDLKRGGGRPIFDRAFVVMMEPDTGEVLAMVGQQFDDDENSIIDYNIGAFTSAYEAGSSVKGATVLSGYQDEVSYPYKGYVDEVIEIKDTASKGSYYGNREAYRQMTDLEALEVSSNGYMFKVAIDMAGAKYSKGQPIDIGKSSFTKFRNYFGQFGLGVETGIDLPGENTGFQSNNDFGPGKYLDLSIGQFDTYTAMQMAQYVSSIANGGNRIAPKIVKQIREPSQENDTLGPLLQEMKPQVLNKLNNTQEEIEHVKKGFFASFNGANGTGQDLKGNGYVAAGKTGTAEVVYFGPKYVEDYLGDPPDTINSTLVGYAPADKPEVAFSVMVPWVYPNDGTETLRVDANEDLGTAILEKYFELREERMNEGGSEEAVEIELAEEEAEAGN</sequence>
<dbReference type="SUPFAM" id="SSF56601">
    <property type="entry name" value="beta-lactamase/transpeptidase-like"/>
    <property type="match status" value="1"/>
</dbReference>
<name>A0A0C2VNJ1_9BACL</name>
<evidence type="ECO:0000256" key="2">
    <source>
        <dbReference type="ARBA" id="ARBA00004236"/>
    </source>
</evidence>
<evidence type="ECO:0008006" key="16">
    <source>
        <dbReference type="Google" id="ProtNLM"/>
    </source>
</evidence>
<evidence type="ECO:0000259" key="13">
    <source>
        <dbReference type="Pfam" id="PF03717"/>
    </source>
</evidence>
<comment type="caution">
    <text evidence="14">The sequence shown here is derived from an EMBL/GenBank/DDBJ whole genome shotgun (WGS) entry which is preliminary data.</text>
</comment>
<organism evidence="14 15">
    <name type="scientific">Jeotgalibacillus campisalis</name>
    <dbReference type="NCBI Taxonomy" id="220754"/>
    <lineage>
        <taxon>Bacteria</taxon>
        <taxon>Bacillati</taxon>
        <taxon>Bacillota</taxon>
        <taxon>Bacilli</taxon>
        <taxon>Bacillales</taxon>
        <taxon>Caryophanaceae</taxon>
        <taxon>Jeotgalibacillus</taxon>
    </lineage>
</organism>
<dbReference type="Proteomes" id="UP000031972">
    <property type="component" value="Unassembled WGS sequence"/>
</dbReference>
<dbReference type="GO" id="GO:0071972">
    <property type="term" value="F:peptidoglycan L,D-transpeptidase activity"/>
    <property type="evidence" value="ECO:0007669"/>
    <property type="project" value="TreeGrafter"/>
</dbReference>
<dbReference type="RefSeq" id="WP_041059336.1">
    <property type="nucleotide sequence ID" value="NZ_JXRR01000017.1"/>
</dbReference>
<dbReference type="EMBL" id="JXRR01000017">
    <property type="protein sequence ID" value="KIL46001.1"/>
    <property type="molecule type" value="Genomic_DNA"/>
</dbReference>
<dbReference type="GO" id="GO:0008658">
    <property type="term" value="F:penicillin binding"/>
    <property type="evidence" value="ECO:0007669"/>
    <property type="project" value="InterPro"/>
</dbReference>
<dbReference type="InterPro" id="IPR005311">
    <property type="entry name" value="PBP_dimer"/>
</dbReference>
<dbReference type="SUPFAM" id="SSF56519">
    <property type="entry name" value="Penicillin binding protein dimerisation domain"/>
    <property type="match status" value="1"/>
</dbReference>
<accession>A0A0C2VNJ1</accession>
<keyword evidence="7" id="KW-0573">Peptidoglycan synthesis</keyword>
<evidence type="ECO:0000256" key="6">
    <source>
        <dbReference type="ARBA" id="ARBA00022960"/>
    </source>
</evidence>
<evidence type="ECO:0000313" key="14">
    <source>
        <dbReference type="EMBL" id="KIL46001.1"/>
    </source>
</evidence>
<dbReference type="InterPro" id="IPR036138">
    <property type="entry name" value="PBP_dimer_sf"/>
</dbReference>
<feature type="region of interest" description="Disordered" evidence="11">
    <location>
        <begin position="699"/>
        <end position="721"/>
    </location>
</feature>
<dbReference type="GO" id="GO:0008360">
    <property type="term" value="P:regulation of cell shape"/>
    <property type="evidence" value="ECO:0007669"/>
    <property type="project" value="UniProtKB-KW"/>
</dbReference>
<evidence type="ECO:0000256" key="10">
    <source>
        <dbReference type="ARBA" id="ARBA00023316"/>
    </source>
</evidence>
<feature type="domain" description="Penicillin-binding protein dimerisation" evidence="13">
    <location>
        <begin position="66"/>
        <end position="301"/>
    </location>
</feature>
<dbReference type="PANTHER" id="PTHR30627">
    <property type="entry name" value="PEPTIDOGLYCAN D,D-TRANSPEPTIDASE"/>
    <property type="match status" value="1"/>
</dbReference>
<evidence type="ECO:0000256" key="7">
    <source>
        <dbReference type="ARBA" id="ARBA00022984"/>
    </source>
</evidence>
<feature type="domain" description="Penicillin-binding protein transpeptidase" evidence="12">
    <location>
        <begin position="349"/>
        <end position="667"/>
    </location>
</feature>
<evidence type="ECO:0000313" key="15">
    <source>
        <dbReference type="Proteomes" id="UP000031972"/>
    </source>
</evidence>
<evidence type="ECO:0000256" key="9">
    <source>
        <dbReference type="ARBA" id="ARBA00023136"/>
    </source>
</evidence>
<dbReference type="GO" id="GO:0005886">
    <property type="term" value="C:plasma membrane"/>
    <property type="evidence" value="ECO:0007669"/>
    <property type="project" value="UniProtKB-SubCell"/>
</dbReference>
<evidence type="ECO:0000256" key="11">
    <source>
        <dbReference type="SAM" id="MobiDB-lite"/>
    </source>
</evidence>